<evidence type="ECO:0000313" key="10">
    <source>
        <dbReference type="Proteomes" id="UP000268291"/>
    </source>
</evidence>
<dbReference type="Proteomes" id="UP000241203">
    <property type="component" value="Unassembled WGS sequence"/>
</dbReference>
<dbReference type="Gene3D" id="1.20.1740.10">
    <property type="entry name" value="Amino acid/polyamine transporter I"/>
    <property type="match status" value="1"/>
</dbReference>
<accession>A0A2P8GTF6</accession>
<evidence type="ECO:0000256" key="1">
    <source>
        <dbReference type="ARBA" id="ARBA00004141"/>
    </source>
</evidence>
<feature type="domain" description="Amino acid permease/ SLC12A" evidence="6">
    <location>
        <begin position="65"/>
        <end position="410"/>
    </location>
</feature>
<evidence type="ECO:0000313" key="9">
    <source>
        <dbReference type="Proteomes" id="UP000241203"/>
    </source>
</evidence>
<feature type="transmembrane region" description="Helical" evidence="5">
    <location>
        <begin position="352"/>
        <end position="378"/>
    </location>
</feature>
<dbReference type="InterPro" id="IPR004841">
    <property type="entry name" value="AA-permease/SLC12A_dom"/>
</dbReference>
<feature type="transmembrane region" description="Helical" evidence="5">
    <location>
        <begin position="151"/>
        <end position="168"/>
    </location>
</feature>
<dbReference type="EMBL" id="PYAU01000001">
    <property type="protein sequence ID" value="PSL37249.1"/>
    <property type="molecule type" value="Genomic_DNA"/>
</dbReference>
<comment type="caution">
    <text evidence="7">The sequence shown here is derived from an EMBL/GenBank/DDBJ whole genome shotgun (WGS) entry which is preliminary data.</text>
</comment>
<evidence type="ECO:0000256" key="5">
    <source>
        <dbReference type="SAM" id="Phobius"/>
    </source>
</evidence>
<dbReference type="OrthoDB" id="3790922at2"/>
<name>A0A2P8GTF6_9MICO</name>
<dbReference type="PIRSF" id="PIRSF006060">
    <property type="entry name" value="AA_transporter"/>
    <property type="match status" value="1"/>
</dbReference>
<feature type="transmembrane region" description="Helical" evidence="5">
    <location>
        <begin position="311"/>
        <end position="331"/>
    </location>
</feature>
<dbReference type="AlphaFoldDB" id="A0A2P8GTF6"/>
<feature type="transmembrane region" description="Helical" evidence="5">
    <location>
        <begin position="221"/>
        <end position="242"/>
    </location>
</feature>
<organism evidence="7 9">
    <name type="scientific">Labedella gwakjiensis</name>
    <dbReference type="NCBI Taxonomy" id="390269"/>
    <lineage>
        <taxon>Bacteria</taxon>
        <taxon>Bacillati</taxon>
        <taxon>Actinomycetota</taxon>
        <taxon>Actinomycetes</taxon>
        <taxon>Micrococcales</taxon>
        <taxon>Microbacteriaceae</taxon>
        <taxon>Labedella</taxon>
    </lineage>
</organism>
<keyword evidence="10" id="KW-1185">Reference proteome</keyword>
<dbReference type="Proteomes" id="UP000268291">
    <property type="component" value="Unassembled WGS sequence"/>
</dbReference>
<feature type="transmembrane region" description="Helical" evidence="5">
    <location>
        <begin position="419"/>
        <end position="437"/>
    </location>
</feature>
<evidence type="ECO:0000256" key="4">
    <source>
        <dbReference type="ARBA" id="ARBA00023136"/>
    </source>
</evidence>
<feature type="transmembrane region" description="Helical" evidence="5">
    <location>
        <begin position="55"/>
        <end position="79"/>
    </location>
</feature>
<proteinExistence type="predicted"/>
<dbReference type="GO" id="GO:0055085">
    <property type="term" value="P:transmembrane transport"/>
    <property type="evidence" value="ECO:0007669"/>
    <property type="project" value="InterPro"/>
</dbReference>
<feature type="transmembrane region" description="Helical" evidence="5">
    <location>
        <begin position="114"/>
        <end position="139"/>
    </location>
</feature>
<evidence type="ECO:0000313" key="8">
    <source>
        <dbReference type="EMBL" id="RUQ84580.1"/>
    </source>
</evidence>
<evidence type="ECO:0000313" key="7">
    <source>
        <dbReference type="EMBL" id="PSL37249.1"/>
    </source>
</evidence>
<keyword evidence="3 5" id="KW-1133">Transmembrane helix</keyword>
<reference evidence="7 9" key="1">
    <citation type="submission" date="2018-03" db="EMBL/GenBank/DDBJ databases">
        <title>Genomic Encyclopedia of Archaeal and Bacterial Type Strains, Phase II (KMG-II): from individual species to whole genera.</title>
        <authorList>
            <person name="Goeker M."/>
        </authorList>
    </citation>
    <scope>NUCLEOTIDE SEQUENCE [LARGE SCALE GENOMIC DNA]</scope>
    <source>
        <strain evidence="7 9">DSM 21548</strain>
    </source>
</reference>
<evidence type="ECO:0000256" key="3">
    <source>
        <dbReference type="ARBA" id="ARBA00022989"/>
    </source>
</evidence>
<reference evidence="8 10" key="2">
    <citation type="submission" date="2018-12" db="EMBL/GenBank/DDBJ databases">
        <authorList>
            <person name="hu s."/>
            <person name="Xu Y."/>
            <person name="Xu B."/>
            <person name="Li F."/>
        </authorList>
    </citation>
    <scope>NUCLEOTIDE SEQUENCE [LARGE SCALE GENOMIC DNA]</scope>
    <source>
        <strain evidence="8 10">KSW2-17</strain>
    </source>
</reference>
<keyword evidence="2 5" id="KW-0812">Transmembrane</keyword>
<dbReference type="Pfam" id="PF00324">
    <property type="entry name" value="AA_permease"/>
    <property type="match status" value="1"/>
</dbReference>
<evidence type="ECO:0000256" key="2">
    <source>
        <dbReference type="ARBA" id="ARBA00022692"/>
    </source>
</evidence>
<comment type="subcellular location">
    <subcellularLocation>
        <location evidence="1">Membrane</location>
        <topology evidence="1">Multi-pass membrane protein</topology>
    </subcellularLocation>
</comment>
<dbReference type="PANTHER" id="PTHR42770:SF7">
    <property type="entry name" value="MEMBRANE PROTEIN"/>
    <property type="match status" value="1"/>
</dbReference>
<dbReference type="RefSeq" id="WP_106562413.1">
    <property type="nucleotide sequence ID" value="NZ_PYAU01000001.1"/>
</dbReference>
<keyword evidence="4 5" id="KW-0472">Membrane</keyword>
<protein>
    <submittedName>
        <fullName evidence="8">APC family permease</fullName>
    </submittedName>
    <submittedName>
        <fullName evidence="7">Amino acid/polyamine/organocation transporter (APC superfamily)</fullName>
    </submittedName>
</protein>
<dbReference type="InterPro" id="IPR050367">
    <property type="entry name" value="APC_superfamily"/>
</dbReference>
<feature type="transmembrane region" description="Helical" evidence="5">
    <location>
        <begin position="180"/>
        <end position="201"/>
    </location>
</feature>
<feature type="transmembrane region" description="Helical" evidence="5">
    <location>
        <begin position="449"/>
        <end position="465"/>
    </location>
</feature>
<dbReference type="PANTHER" id="PTHR42770">
    <property type="entry name" value="AMINO ACID TRANSPORTER-RELATED"/>
    <property type="match status" value="1"/>
</dbReference>
<feature type="transmembrane region" description="Helical" evidence="5">
    <location>
        <begin position="254"/>
        <end position="277"/>
    </location>
</feature>
<sequence length="504" mass="51374">MTALERAISDPRPVDGIGARSPMHGLARRSIGFADVLGQSVSATAPSAAATTVPLLLSVVAGAAQVWSLALAAVVALLVAQGVNEFTRRVAATGSLYTFVAKGLGTRASFVTGIALLTGYGFVSMFALGGAGTYAAALLARVVPGVDTSPLVLGVTIATIAAGVALVLARGIRVSTRVALVVEAVSVAIILTLVVVLLQAIAPRADWSALSPAAVSPSSLAVGVVLGLTAFVGFESAAALGVEARTPFRSIPRAIVWTVIVSGAVYVLSSTSFVLGFEVIGETMSESVMPVDQLASAFGVEWVGVLLDASITASFVACAIASMTALVRVLFSMGREGLAPAVLGNTHSRFRTPFVAVVASTPLVASIPVVAALAGAGVWDTMQVLIVVAAGGYITAYVLVCAAAPVFLRRIGELTWPPVVRSIVTVALLLGVLVVFLGEESRSERSLGVWVFLAVMVAGLAWALLRHRSVPGLRHRIGVHDEPIASDVLGGALRSGGTERSGGG</sequence>
<dbReference type="GO" id="GO:0016020">
    <property type="term" value="C:membrane"/>
    <property type="evidence" value="ECO:0007669"/>
    <property type="project" value="UniProtKB-SubCell"/>
</dbReference>
<gene>
    <name evidence="7" type="ORF">CLV49_0856</name>
    <name evidence="8" type="ORF">ELQ93_13300</name>
</gene>
<dbReference type="EMBL" id="RZGY01000002">
    <property type="protein sequence ID" value="RUQ84580.1"/>
    <property type="molecule type" value="Genomic_DNA"/>
</dbReference>
<evidence type="ECO:0000259" key="6">
    <source>
        <dbReference type="Pfam" id="PF00324"/>
    </source>
</evidence>
<feature type="transmembrane region" description="Helical" evidence="5">
    <location>
        <begin position="384"/>
        <end position="407"/>
    </location>
</feature>